<dbReference type="EMBL" id="JAGFBR010000807">
    <property type="protein sequence ID" value="KAH0433767.1"/>
    <property type="molecule type" value="Genomic_DNA"/>
</dbReference>
<comment type="caution">
    <text evidence="1">The sequence shown here is derived from an EMBL/GenBank/DDBJ whole genome shotgun (WGS) entry which is preliminary data.</text>
</comment>
<dbReference type="Proteomes" id="UP000775213">
    <property type="component" value="Unassembled WGS sequence"/>
</dbReference>
<keyword evidence="2" id="KW-1185">Reference proteome</keyword>
<proteinExistence type="predicted"/>
<sequence>MLPSLVSPSCYEVRGTPTLNPRLHRPAQHCATPLFLSTSADLGHRPLFTSRRGSSKAVSGSLSFTFSFIFLEHS</sequence>
<reference evidence="1 2" key="1">
    <citation type="journal article" date="2021" name="Hortic Res">
        <title>Chromosome-scale assembly of the Dendrobium chrysotoxum genome enhances the understanding of orchid evolution.</title>
        <authorList>
            <person name="Zhang Y."/>
            <person name="Zhang G.Q."/>
            <person name="Zhang D."/>
            <person name="Liu X.D."/>
            <person name="Xu X.Y."/>
            <person name="Sun W.H."/>
            <person name="Yu X."/>
            <person name="Zhu X."/>
            <person name="Wang Z.W."/>
            <person name="Zhao X."/>
            <person name="Zhong W.Y."/>
            <person name="Chen H."/>
            <person name="Yin W.L."/>
            <person name="Huang T."/>
            <person name="Niu S.C."/>
            <person name="Liu Z.J."/>
        </authorList>
    </citation>
    <scope>NUCLEOTIDE SEQUENCE [LARGE SCALE GENOMIC DNA]</scope>
    <source>
        <strain evidence="1">Lindl</strain>
    </source>
</reference>
<evidence type="ECO:0000313" key="1">
    <source>
        <dbReference type="EMBL" id="KAH0433767.1"/>
    </source>
</evidence>
<organism evidence="1 2">
    <name type="scientific">Dendrobium chrysotoxum</name>
    <name type="common">Orchid</name>
    <dbReference type="NCBI Taxonomy" id="161865"/>
    <lineage>
        <taxon>Eukaryota</taxon>
        <taxon>Viridiplantae</taxon>
        <taxon>Streptophyta</taxon>
        <taxon>Embryophyta</taxon>
        <taxon>Tracheophyta</taxon>
        <taxon>Spermatophyta</taxon>
        <taxon>Magnoliopsida</taxon>
        <taxon>Liliopsida</taxon>
        <taxon>Asparagales</taxon>
        <taxon>Orchidaceae</taxon>
        <taxon>Epidendroideae</taxon>
        <taxon>Malaxideae</taxon>
        <taxon>Dendrobiinae</taxon>
        <taxon>Dendrobium</taxon>
    </lineage>
</organism>
<gene>
    <name evidence="1" type="ORF">IEQ34_026950</name>
</gene>
<name>A0AAV7FL23_DENCH</name>
<accession>A0AAV7FL23</accession>
<dbReference type="AlphaFoldDB" id="A0AAV7FL23"/>
<protein>
    <submittedName>
        <fullName evidence="1">Uncharacterized protein</fullName>
    </submittedName>
</protein>
<evidence type="ECO:0000313" key="2">
    <source>
        <dbReference type="Proteomes" id="UP000775213"/>
    </source>
</evidence>